<keyword evidence="3" id="KW-1185">Reference proteome</keyword>
<dbReference type="Proteomes" id="UP000596742">
    <property type="component" value="Unassembled WGS sequence"/>
</dbReference>
<comment type="caution">
    <text evidence="2">The sequence shown here is derived from an EMBL/GenBank/DDBJ whole genome shotgun (WGS) entry which is preliminary data.</text>
</comment>
<dbReference type="OrthoDB" id="10460714at2759"/>
<dbReference type="EMBL" id="UYJE01000921">
    <property type="protein sequence ID" value="VDH97603.1"/>
    <property type="molecule type" value="Genomic_DNA"/>
</dbReference>
<sequence length="68" mass="7403">TVLNVLNSTYSNTYESVLVPLCIAVAGFTTSCIGITVCLIHGIRTALLKPEQEENDRQLQILLTSPLL</sequence>
<accession>A0A8B6BY52</accession>
<evidence type="ECO:0000256" key="1">
    <source>
        <dbReference type="SAM" id="Phobius"/>
    </source>
</evidence>
<name>A0A8B6BY52_MYTGA</name>
<keyword evidence="1" id="KW-0812">Transmembrane</keyword>
<keyword evidence="1" id="KW-0472">Membrane</keyword>
<feature type="transmembrane region" description="Helical" evidence="1">
    <location>
        <begin position="17"/>
        <end position="40"/>
    </location>
</feature>
<reference evidence="2" key="1">
    <citation type="submission" date="2018-11" db="EMBL/GenBank/DDBJ databases">
        <authorList>
            <person name="Alioto T."/>
            <person name="Alioto T."/>
        </authorList>
    </citation>
    <scope>NUCLEOTIDE SEQUENCE</scope>
</reference>
<gene>
    <name evidence="2" type="ORF">MGAL_10B052123</name>
</gene>
<keyword evidence="1" id="KW-1133">Transmembrane helix</keyword>
<evidence type="ECO:0000313" key="2">
    <source>
        <dbReference type="EMBL" id="VDH97603.1"/>
    </source>
</evidence>
<evidence type="ECO:0000313" key="3">
    <source>
        <dbReference type="Proteomes" id="UP000596742"/>
    </source>
</evidence>
<protein>
    <submittedName>
        <fullName evidence="2">Uncharacterized protein</fullName>
    </submittedName>
</protein>
<feature type="non-terminal residue" evidence="2">
    <location>
        <position position="1"/>
    </location>
</feature>
<proteinExistence type="predicted"/>
<organism evidence="2 3">
    <name type="scientific">Mytilus galloprovincialis</name>
    <name type="common">Mediterranean mussel</name>
    <dbReference type="NCBI Taxonomy" id="29158"/>
    <lineage>
        <taxon>Eukaryota</taxon>
        <taxon>Metazoa</taxon>
        <taxon>Spiralia</taxon>
        <taxon>Lophotrochozoa</taxon>
        <taxon>Mollusca</taxon>
        <taxon>Bivalvia</taxon>
        <taxon>Autobranchia</taxon>
        <taxon>Pteriomorphia</taxon>
        <taxon>Mytilida</taxon>
        <taxon>Mytiloidea</taxon>
        <taxon>Mytilidae</taxon>
        <taxon>Mytilinae</taxon>
        <taxon>Mytilus</taxon>
    </lineage>
</organism>
<dbReference type="AlphaFoldDB" id="A0A8B6BY52"/>